<name>A0AAQ3SC13_VIGMU</name>
<reference evidence="3 4" key="1">
    <citation type="journal article" date="2023" name="Life. Sci Alliance">
        <title>Evolutionary insights into 3D genome organization and epigenetic landscape of Vigna mungo.</title>
        <authorList>
            <person name="Junaid A."/>
            <person name="Singh B."/>
            <person name="Bhatia S."/>
        </authorList>
    </citation>
    <scope>NUCLEOTIDE SEQUENCE [LARGE SCALE GENOMIC DNA]</scope>
    <source>
        <strain evidence="3">Urdbean</strain>
    </source>
</reference>
<evidence type="ECO:0000256" key="1">
    <source>
        <dbReference type="ARBA" id="ARBA00022574"/>
    </source>
</evidence>
<dbReference type="SUPFAM" id="SSF50978">
    <property type="entry name" value="WD40 repeat-like"/>
    <property type="match status" value="1"/>
</dbReference>
<evidence type="ECO:0000313" key="3">
    <source>
        <dbReference type="EMBL" id="WVZ23446.1"/>
    </source>
</evidence>
<dbReference type="Gene3D" id="2.130.10.10">
    <property type="entry name" value="YVTN repeat-like/Quinoprotein amine dehydrogenase"/>
    <property type="match status" value="1"/>
</dbReference>
<organism evidence="3 4">
    <name type="scientific">Vigna mungo</name>
    <name type="common">Black gram</name>
    <name type="synonym">Phaseolus mungo</name>
    <dbReference type="NCBI Taxonomy" id="3915"/>
    <lineage>
        <taxon>Eukaryota</taxon>
        <taxon>Viridiplantae</taxon>
        <taxon>Streptophyta</taxon>
        <taxon>Embryophyta</taxon>
        <taxon>Tracheophyta</taxon>
        <taxon>Spermatophyta</taxon>
        <taxon>Magnoliopsida</taxon>
        <taxon>eudicotyledons</taxon>
        <taxon>Gunneridae</taxon>
        <taxon>Pentapetalae</taxon>
        <taxon>rosids</taxon>
        <taxon>fabids</taxon>
        <taxon>Fabales</taxon>
        <taxon>Fabaceae</taxon>
        <taxon>Papilionoideae</taxon>
        <taxon>50 kb inversion clade</taxon>
        <taxon>NPAAA clade</taxon>
        <taxon>indigoferoid/millettioid clade</taxon>
        <taxon>Phaseoleae</taxon>
        <taxon>Vigna</taxon>
    </lineage>
</organism>
<dbReference type="EMBL" id="CP144700">
    <property type="protein sequence ID" value="WVZ23446.1"/>
    <property type="molecule type" value="Genomic_DNA"/>
</dbReference>
<accession>A0AAQ3SC13</accession>
<dbReference type="InterPro" id="IPR015943">
    <property type="entry name" value="WD40/YVTN_repeat-like_dom_sf"/>
</dbReference>
<dbReference type="InterPro" id="IPR036322">
    <property type="entry name" value="WD40_repeat_dom_sf"/>
</dbReference>
<dbReference type="Proteomes" id="UP001374535">
    <property type="component" value="Chromosome 1"/>
</dbReference>
<keyword evidence="4" id="KW-1185">Reference proteome</keyword>
<keyword evidence="1" id="KW-0853">WD repeat</keyword>
<dbReference type="InterPro" id="IPR050459">
    <property type="entry name" value="WD_repeat_RBAP46/RBAP48/MSI1"/>
</dbReference>
<dbReference type="AlphaFoldDB" id="A0AAQ3SC13"/>
<evidence type="ECO:0000256" key="2">
    <source>
        <dbReference type="ARBA" id="ARBA00022737"/>
    </source>
</evidence>
<protein>
    <submittedName>
        <fullName evidence="3">Uncharacterized protein</fullName>
    </submittedName>
</protein>
<keyword evidence="2" id="KW-0677">Repeat</keyword>
<dbReference type="PANTHER" id="PTHR22850">
    <property type="entry name" value="WD40 REPEAT FAMILY"/>
    <property type="match status" value="1"/>
</dbReference>
<sequence length="192" mass="21118">MVGKDKCVVFWSVHDHISTLAVEEAPTVKQNSKCGGYNAKATESPTIGPRGIYQGHTDTVEDVEKAYKGDLHCVDWSRLKFYTNWAHDAAVLCVQVAGDSTLYILIEWSPDKSSVFGNAAEDGILNIWDYEKVGKTTDSAGSKSPNAPSGLFFRHAGHRYDMEWLRTRLLTSTRGQLLVSLMIVKVGVAVAP</sequence>
<proteinExistence type="predicted"/>
<evidence type="ECO:0000313" key="4">
    <source>
        <dbReference type="Proteomes" id="UP001374535"/>
    </source>
</evidence>
<gene>
    <name evidence="3" type="ORF">V8G54_001990</name>
</gene>